<dbReference type="InterPro" id="IPR036188">
    <property type="entry name" value="FAD/NAD-bd_sf"/>
</dbReference>
<comment type="caution">
    <text evidence="6">The sequence shown here is derived from an EMBL/GenBank/DDBJ whole genome shotgun (WGS) entry which is preliminary data.</text>
</comment>
<keyword evidence="7" id="KW-1185">Reference proteome</keyword>
<dbReference type="EC" id="1.18.1.2" evidence="6"/>
<dbReference type="InterPro" id="IPR050346">
    <property type="entry name" value="FMO-like"/>
</dbReference>
<dbReference type="InterPro" id="IPR020946">
    <property type="entry name" value="Flavin_mOase-like"/>
</dbReference>
<evidence type="ECO:0000256" key="3">
    <source>
        <dbReference type="ARBA" id="ARBA00022827"/>
    </source>
</evidence>
<keyword evidence="4" id="KW-0521">NADP</keyword>
<organism evidence="6 7">
    <name type="scientific">Neolewinella maritima</name>
    <dbReference type="NCBI Taxonomy" id="1383882"/>
    <lineage>
        <taxon>Bacteria</taxon>
        <taxon>Pseudomonadati</taxon>
        <taxon>Bacteroidota</taxon>
        <taxon>Saprospiria</taxon>
        <taxon>Saprospirales</taxon>
        <taxon>Lewinellaceae</taxon>
        <taxon>Neolewinella</taxon>
    </lineage>
</organism>
<evidence type="ECO:0000256" key="2">
    <source>
        <dbReference type="ARBA" id="ARBA00022630"/>
    </source>
</evidence>
<evidence type="ECO:0000256" key="4">
    <source>
        <dbReference type="ARBA" id="ARBA00022857"/>
    </source>
</evidence>
<gene>
    <name evidence="6" type="ORF">LEM8419_02334</name>
</gene>
<dbReference type="Proteomes" id="UP000837803">
    <property type="component" value="Unassembled WGS sequence"/>
</dbReference>
<keyword evidence="2" id="KW-0285">Flavoprotein</keyword>
<accession>A0ABM9B263</accession>
<reference evidence="6" key="1">
    <citation type="submission" date="2021-12" db="EMBL/GenBank/DDBJ databases">
        <authorList>
            <person name="Rodrigo-Torres L."/>
            <person name="Arahal R. D."/>
            <person name="Lucena T."/>
        </authorList>
    </citation>
    <scope>NUCLEOTIDE SEQUENCE</scope>
    <source>
        <strain evidence="6">CECT 8419</strain>
    </source>
</reference>
<dbReference type="RefSeq" id="WP_238751277.1">
    <property type="nucleotide sequence ID" value="NZ_CAKLPZ010000002.1"/>
</dbReference>
<keyword evidence="3" id="KW-0274">FAD</keyword>
<dbReference type="PRINTS" id="PR00370">
    <property type="entry name" value="FMOXYGENASE"/>
</dbReference>
<sequence length="447" mass="50957">MPSTTDRRDRHLIIGAGPCGLGTARGLQEAGLLYDHVEADREVGGNWLHGVYPTAHIISSKLITQYPGYPMPEHYPDFPSAQHMLDYYIDYANHFGLRERIEFNTRVDYVRPIADNLWEVTLDSGEVRQYEGVLLANGHHWDRNMPEFKGQFDGQIMHSKDYKEREQLMGRKVVVVGGGNSACDLASESARLAERAYLSLRSGVWFFPKTFMGKPIADSPFASWPVWFQRPFIKLMVRIVQGSWSDYNLPKPDYEPFEKHPTLGSEVLHYIKHGRLTAKPGIERLAGKEVVFTDGSRVEADLIACATGYHLSYPFLPPELQRVEGTVAQVYGWSMLPDYRGIYYLGWYQFRGGVGQVFEPYGKLVAEHIKLQREISQPVGAVYKQQGDRIMDTHLIDPYDVVRGVAKQLRRYPRLRKQAHTYDRTQGAHQNTPIAAPARVAPLTEVY</sequence>
<dbReference type="InterPro" id="IPR000960">
    <property type="entry name" value="Flavin_mOase"/>
</dbReference>
<name>A0ABM9B263_9BACT</name>
<dbReference type="Gene3D" id="3.50.50.60">
    <property type="entry name" value="FAD/NAD(P)-binding domain"/>
    <property type="match status" value="1"/>
</dbReference>
<protein>
    <submittedName>
        <fullName evidence="6">Ferredoxin--NADP reductase</fullName>
        <ecNumber evidence="6">1.18.1.2</ecNumber>
    </submittedName>
</protein>
<evidence type="ECO:0000256" key="1">
    <source>
        <dbReference type="ARBA" id="ARBA00009183"/>
    </source>
</evidence>
<proteinExistence type="inferred from homology"/>
<comment type="similarity">
    <text evidence="1">Belongs to the FMO family.</text>
</comment>
<evidence type="ECO:0000313" key="6">
    <source>
        <dbReference type="EMBL" id="CAH1001431.1"/>
    </source>
</evidence>
<evidence type="ECO:0000256" key="5">
    <source>
        <dbReference type="ARBA" id="ARBA00023002"/>
    </source>
</evidence>
<evidence type="ECO:0000313" key="7">
    <source>
        <dbReference type="Proteomes" id="UP000837803"/>
    </source>
</evidence>
<dbReference type="PANTHER" id="PTHR23023">
    <property type="entry name" value="DIMETHYLANILINE MONOOXYGENASE"/>
    <property type="match status" value="1"/>
</dbReference>
<dbReference type="SUPFAM" id="SSF51905">
    <property type="entry name" value="FAD/NAD(P)-binding domain"/>
    <property type="match status" value="2"/>
</dbReference>
<dbReference type="EMBL" id="CAKLPZ010000002">
    <property type="protein sequence ID" value="CAH1001431.1"/>
    <property type="molecule type" value="Genomic_DNA"/>
</dbReference>
<dbReference type="GO" id="GO:0004324">
    <property type="term" value="F:ferredoxin-NADP+ reductase activity"/>
    <property type="evidence" value="ECO:0007669"/>
    <property type="project" value="UniProtKB-EC"/>
</dbReference>
<dbReference type="Pfam" id="PF00743">
    <property type="entry name" value="FMO-like"/>
    <property type="match status" value="1"/>
</dbReference>
<keyword evidence="5 6" id="KW-0560">Oxidoreductase</keyword>